<dbReference type="Pfam" id="PF20770">
    <property type="entry name" value="PAN2_N"/>
    <property type="match status" value="1"/>
</dbReference>
<dbReference type="STRING" id="12930.A0A0Q3PVY0"/>
<name>A0A0Q3PVY0_AMAAE</name>
<proteinExistence type="predicted"/>
<dbReference type="Proteomes" id="UP000051836">
    <property type="component" value="Unassembled WGS sequence"/>
</dbReference>
<dbReference type="EMBL" id="LMAW01000822">
    <property type="protein sequence ID" value="KQK85315.1"/>
    <property type="molecule type" value="Genomic_DNA"/>
</dbReference>
<dbReference type="PANTHER" id="PTHR15728">
    <property type="entry name" value="DEADENYLATION COMPLEX CATALYTIC SUBUNIT PAN2"/>
    <property type="match status" value="1"/>
</dbReference>
<dbReference type="InterPro" id="IPR048841">
    <property type="entry name" value="PAN2_N"/>
</dbReference>
<evidence type="ECO:0000313" key="3">
    <source>
        <dbReference type="Proteomes" id="UP000051836"/>
    </source>
</evidence>
<dbReference type="AlphaFoldDB" id="A0A0Q3PVY0"/>
<sequence>MDEAEDMHSLLLTDSSTLLVAGLQNHVLEIDLNTVQETQKYTVQVPGITIMRQSNRFFFCGHTSGKRLSLIHI</sequence>
<dbReference type="PANTHER" id="PTHR15728:SF0">
    <property type="entry name" value="PAN2-PAN3 DEADENYLATION COMPLEX CATALYTIC SUBUNIT PAN2"/>
    <property type="match status" value="1"/>
</dbReference>
<dbReference type="GO" id="GO:0000289">
    <property type="term" value="P:nuclear-transcribed mRNA poly(A) tail shortening"/>
    <property type="evidence" value="ECO:0007669"/>
    <property type="project" value="TreeGrafter"/>
</dbReference>
<evidence type="ECO:0000259" key="1">
    <source>
        <dbReference type="Pfam" id="PF20770"/>
    </source>
</evidence>
<reference evidence="2 3" key="1">
    <citation type="submission" date="2015-10" db="EMBL/GenBank/DDBJ databases">
        <authorList>
            <person name="Gilbert D.G."/>
        </authorList>
    </citation>
    <scope>NUCLEOTIDE SEQUENCE [LARGE SCALE GENOMIC DNA]</scope>
    <source>
        <strain evidence="2">FVVF132</strain>
    </source>
</reference>
<comment type="caution">
    <text evidence="2">The sequence shown here is derived from an EMBL/GenBank/DDBJ whole genome shotgun (WGS) entry which is preliminary data.</text>
</comment>
<dbReference type="Gene3D" id="2.130.10.10">
    <property type="entry name" value="YVTN repeat-like/Quinoprotein amine dehydrogenase"/>
    <property type="match status" value="1"/>
</dbReference>
<keyword evidence="3" id="KW-1185">Reference proteome</keyword>
<evidence type="ECO:0000313" key="2">
    <source>
        <dbReference type="EMBL" id="KQK85315.1"/>
    </source>
</evidence>
<feature type="domain" description="PAN2-PAN3 deadenylation complex catalytic subunit PAN2 N-terminal" evidence="1">
    <location>
        <begin position="1"/>
        <end position="66"/>
    </location>
</feature>
<organism evidence="2 3">
    <name type="scientific">Amazona aestiva</name>
    <name type="common">Blue-fronted Amazon parrot</name>
    <dbReference type="NCBI Taxonomy" id="12930"/>
    <lineage>
        <taxon>Eukaryota</taxon>
        <taxon>Metazoa</taxon>
        <taxon>Chordata</taxon>
        <taxon>Craniata</taxon>
        <taxon>Vertebrata</taxon>
        <taxon>Euteleostomi</taxon>
        <taxon>Archelosauria</taxon>
        <taxon>Archosauria</taxon>
        <taxon>Dinosauria</taxon>
        <taxon>Saurischia</taxon>
        <taxon>Theropoda</taxon>
        <taxon>Coelurosauria</taxon>
        <taxon>Aves</taxon>
        <taxon>Neognathae</taxon>
        <taxon>Neoaves</taxon>
        <taxon>Telluraves</taxon>
        <taxon>Australaves</taxon>
        <taxon>Psittaciformes</taxon>
        <taxon>Psittacidae</taxon>
        <taxon>Amazona</taxon>
    </lineage>
</organism>
<dbReference type="GO" id="GO:0031251">
    <property type="term" value="C:PAN complex"/>
    <property type="evidence" value="ECO:0007669"/>
    <property type="project" value="TreeGrafter"/>
</dbReference>
<dbReference type="GO" id="GO:0000932">
    <property type="term" value="C:P-body"/>
    <property type="evidence" value="ECO:0007669"/>
    <property type="project" value="TreeGrafter"/>
</dbReference>
<dbReference type="OrthoDB" id="16516at2759"/>
<dbReference type="InterPro" id="IPR015943">
    <property type="entry name" value="WD40/YVTN_repeat-like_dom_sf"/>
</dbReference>
<dbReference type="GO" id="GO:0004535">
    <property type="term" value="F:poly(A)-specific ribonuclease activity"/>
    <property type="evidence" value="ECO:0007669"/>
    <property type="project" value="TreeGrafter"/>
</dbReference>
<accession>A0A0Q3PVY0</accession>
<protein>
    <recommendedName>
        <fullName evidence="1">PAN2-PAN3 deadenylation complex catalytic subunit PAN2 N-terminal domain-containing protein</fullName>
    </recommendedName>
</protein>
<gene>
    <name evidence="2" type="ORF">AAES_41109</name>
</gene>
<dbReference type="InterPro" id="IPR050785">
    <property type="entry name" value="PAN2-PAN3_catalytic_subunit"/>
</dbReference>